<gene>
    <name evidence="4" type="ORF">GNP35_06875</name>
</gene>
<keyword evidence="5" id="KW-1185">Reference proteome</keyword>
<evidence type="ECO:0000313" key="4">
    <source>
        <dbReference type="EMBL" id="MUH72226.1"/>
    </source>
</evidence>
<dbReference type="GO" id="GO:0015562">
    <property type="term" value="F:efflux transmembrane transporter activity"/>
    <property type="evidence" value="ECO:0007669"/>
    <property type="project" value="TreeGrafter"/>
</dbReference>
<proteinExistence type="inferred from homology"/>
<evidence type="ECO:0000259" key="3">
    <source>
        <dbReference type="Pfam" id="PF25917"/>
    </source>
</evidence>
<feature type="coiled-coil region" evidence="2">
    <location>
        <begin position="109"/>
        <end position="160"/>
    </location>
</feature>
<comment type="similarity">
    <text evidence="1">Belongs to the membrane fusion protein (MFP) (TC 8.A.1) family.</text>
</comment>
<dbReference type="NCBIfam" id="TIGR01730">
    <property type="entry name" value="RND_mfp"/>
    <property type="match status" value="1"/>
</dbReference>
<evidence type="ECO:0000256" key="2">
    <source>
        <dbReference type="SAM" id="Coils"/>
    </source>
</evidence>
<dbReference type="PROSITE" id="PS51257">
    <property type="entry name" value="PROKAR_LIPOPROTEIN"/>
    <property type="match status" value="1"/>
</dbReference>
<dbReference type="Proteomes" id="UP000439994">
    <property type="component" value="Unassembled WGS sequence"/>
</dbReference>
<reference evidence="4 5" key="1">
    <citation type="submission" date="2019-11" db="EMBL/GenBank/DDBJ databases">
        <title>P. haliotis isolates from Z. marina roots.</title>
        <authorList>
            <person name="Cohen M."/>
            <person name="Jospin G."/>
            <person name="Eisen J.A."/>
            <person name="Coil D.A."/>
        </authorList>
    </citation>
    <scope>NUCLEOTIDE SEQUENCE [LARGE SCALE GENOMIC DNA]</scope>
    <source>
        <strain evidence="4 5">UCD-MCMsp1aY</strain>
    </source>
</reference>
<name>A0A6N8F6I6_9GAMM</name>
<dbReference type="Pfam" id="PF25917">
    <property type="entry name" value="BSH_RND"/>
    <property type="match status" value="1"/>
</dbReference>
<dbReference type="Gene3D" id="2.40.420.20">
    <property type="match status" value="1"/>
</dbReference>
<dbReference type="PANTHER" id="PTHR30469">
    <property type="entry name" value="MULTIDRUG RESISTANCE PROTEIN MDTA"/>
    <property type="match status" value="1"/>
</dbReference>
<dbReference type="Gene3D" id="2.40.30.170">
    <property type="match status" value="1"/>
</dbReference>
<feature type="domain" description="Multidrug resistance protein MdtA-like barrel-sandwich hybrid" evidence="3">
    <location>
        <begin position="69"/>
        <end position="190"/>
    </location>
</feature>
<dbReference type="AlphaFoldDB" id="A0A6N8F6I6"/>
<dbReference type="EMBL" id="WOCD01000003">
    <property type="protein sequence ID" value="MUH72226.1"/>
    <property type="molecule type" value="Genomic_DNA"/>
</dbReference>
<dbReference type="SUPFAM" id="SSF111369">
    <property type="entry name" value="HlyD-like secretion proteins"/>
    <property type="match status" value="1"/>
</dbReference>
<evidence type="ECO:0000313" key="5">
    <source>
        <dbReference type="Proteomes" id="UP000439994"/>
    </source>
</evidence>
<dbReference type="Gene3D" id="1.10.287.470">
    <property type="entry name" value="Helix hairpin bin"/>
    <property type="match status" value="1"/>
</dbReference>
<evidence type="ECO:0000256" key="1">
    <source>
        <dbReference type="ARBA" id="ARBA00009477"/>
    </source>
</evidence>
<dbReference type="PANTHER" id="PTHR30469:SF20">
    <property type="entry name" value="EFFLUX RND TRANSPORTER PERIPLASMIC ADAPTOR SUBUNIT"/>
    <property type="match status" value="1"/>
</dbReference>
<sequence length="361" mass="39531">MFKNKSVFGSKQPILAIALVTTALISGCSEAPKEEVKKEVAQAVKLVAVSDSPDSTIHTFPAEVSAVKTIDVSFEVKGRLQDTNLLTGTLVEKGDVLAKIDPTPFNQLVQEAKARLTQAKRNLDRVSSTYEKQLASQSEMDSAKTNYELAEIALQRAEQDLSYTTLVSPFDAQISERLVDNNSYVTAGQIIARVQDVSRFYFNINVPERIVSRYKSGTPITASAFIISLPERQYELEYVEHDTQPDPTTQTYKVVFAASVKDKNLTPGARAVVEVTIGSQSYGEGVLVPFTSLVGSEDTGFHVWRFNDASGKVESVDVSVLHIEKSYALVTGELLKGEKVVAAGANKMRAGLVVKPYRTER</sequence>
<dbReference type="Gene3D" id="2.40.50.100">
    <property type="match status" value="1"/>
</dbReference>
<keyword evidence="2" id="KW-0175">Coiled coil</keyword>
<organism evidence="4 5">
    <name type="scientific">Psychrosphaera haliotis</name>
    <dbReference type="NCBI Taxonomy" id="555083"/>
    <lineage>
        <taxon>Bacteria</taxon>
        <taxon>Pseudomonadati</taxon>
        <taxon>Pseudomonadota</taxon>
        <taxon>Gammaproteobacteria</taxon>
        <taxon>Alteromonadales</taxon>
        <taxon>Pseudoalteromonadaceae</taxon>
        <taxon>Psychrosphaera</taxon>
    </lineage>
</organism>
<dbReference type="OrthoDB" id="1185083at2"/>
<dbReference type="InterPro" id="IPR058625">
    <property type="entry name" value="MdtA-like_BSH"/>
</dbReference>
<comment type="caution">
    <text evidence="4">The sequence shown here is derived from an EMBL/GenBank/DDBJ whole genome shotgun (WGS) entry which is preliminary data.</text>
</comment>
<dbReference type="GO" id="GO:1990281">
    <property type="term" value="C:efflux pump complex"/>
    <property type="evidence" value="ECO:0007669"/>
    <property type="project" value="TreeGrafter"/>
</dbReference>
<accession>A0A6N8F6I6</accession>
<protein>
    <submittedName>
        <fullName evidence="4">Efflux RND transporter periplasmic adaptor subunit</fullName>
    </submittedName>
</protein>
<dbReference type="RefSeq" id="WP_155695421.1">
    <property type="nucleotide sequence ID" value="NZ_WOCD01000003.1"/>
</dbReference>
<dbReference type="InterPro" id="IPR006143">
    <property type="entry name" value="RND_pump_MFP"/>
</dbReference>